<feature type="compositionally biased region" description="Basic and acidic residues" evidence="1">
    <location>
        <begin position="223"/>
        <end position="232"/>
    </location>
</feature>
<keyword evidence="3" id="KW-1185">Reference proteome</keyword>
<name>A0A9P6G616_9PLEO</name>
<feature type="region of interest" description="Disordered" evidence="1">
    <location>
        <begin position="167"/>
        <end position="232"/>
    </location>
</feature>
<proteinExistence type="predicted"/>
<dbReference type="AlphaFoldDB" id="A0A9P6G616"/>
<feature type="region of interest" description="Disordered" evidence="1">
    <location>
        <begin position="102"/>
        <end position="123"/>
    </location>
</feature>
<accession>A0A9P6G616</accession>
<dbReference type="Proteomes" id="UP000756921">
    <property type="component" value="Unassembled WGS sequence"/>
</dbReference>
<feature type="compositionally biased region" description="Basic and acidic residues" evidence="1">
    <location>
        <begin position="7"/>
        <end position="22"/>
    </location>
</feature>
<reference evidence="2" key="1">
    <citation type="journal article" date="2020" name="Mol. Plant Microbe Interact.">
        <title>Genome Sequence of the Biocontrol Agent Coniothyrium minitans strain Conio (IMI 134523).</title>
        <authorList>
            <person name="Patel D."/>
            <person name="Shittu T.A."/>
            <person name="Baroncelli R."/>
            <person name="Muthumeenakshi S."/>
            <person name="Osborne T.H."/>
            <person name="Janganan T.K."/>
            <person name="Sreenivasaprasad S."/>
        </authorList>
    </citation>
    <scope>NUCLEOTIDE SEQUENCE</scope>
    <source>
        <strain evidence="2">Conio</strain>
    </source>
</reference>
<comment type="caution">
    <text evidence="2">The sequence shown here is derived from an EMBL/GenBank/DDBJ whole genome shotgun (WGS) entry which is preliminary data.</text>
</comment>
<organism evidence="2 3">
    <name type="scientific">Paraphaeosphaeria minitans</name>
    <dbReference type="NCBI Taxonomy" id="565426"/>
    <lineage>
        <taxon>Eukaryota</taxon>
        <taxon>Fungi</taxon>
        <taxon>Dikarya</taxon>
        <taxon>Ascomycota</taxon>
        <taxon>Pezizomycotina</taxon>
        <taxon>Dothideomycetes</taxon>
        <taxon>Pleosporomycetidae</taxon>
        <taxon>Pleosporales</taxon>
        <taxon>Massarineae</taxon>
        <taxon>Didymosphaeriaceae</taxon>
        <taxon>Paraphaeosphaeria</taxon>
    </lineage>
</organism>
<feature type="compositionally biased region" description="Polar residues" evidence="1">
    <location>
        <begin position="171"/>
        <end position="186"/>
    </location>
</feature>
<protein>
    <submittedName>
        <fullName evidence="2">Uncharacterized protein</fullName>
    </submittedName>
</protein>
<dbReference type="EMBL" id="WJXW01000015">
    <property type="protein sequence ID" value="KAF9729771.1"/>
    <property type="molecule type" value="Genomic_DNA"/>
</dbReference>
<dbReference type="OrthoDB" id="3810470at2759"/>
<feature type="region of interest" description="Disordered" evidence="1">
    <location>
        <begin position="1"/>
        <end position="57"/>
    </location>
</feature>
<evidence type="ECO:0000256" key="1">
    <source>
        <dbReference type="SAM" id="MobiDB-lite"/>
    </source>
</evidence>
<evidence type="ECO:0000313" key="2">
    <source>
        <dbReference type="EMBL" id="KAF9729771.1"/>
    </source>
</evidence>
<gene>
    <name evidence="2" type="ORF">PMIN01_11704</name>
</gene>
<evidence type="ECO:0000313" key="3">
    <source>
        <dbReference type="Proteomes" id="UP000756921"/>
    </source>
</evidence>
<sequence>MALSEKTIGRPELSKTNRERKGTTLLRRSARFVEEAAPKPSMRVFDQQPEPMDVDHKQTGNDCSQDITMASGGGYQIVDSNNSLEALQGLKMCVDDVWKATGENDDRSAPQGNSGSFESDMHDVRASNEERGGEMFLLSYDDQNKERRCDETNMMETLTGDAIQALRERGQSSSETSESLENPSQRRFTEQRSTKSTPRATAPPKRDKHRDSEAESTVSVTSERARGSEKRLRDGNADYSIIAKNILAIWQGSTCGVMGGTHCIIRGRNGKHEYTTWAEIQQRESRGSVSFPDVDYGKGLHAKVDRDFLEELRGDDKLTAADYNVDDAVMYESKDQTAFRTTVFVTLKNKDKLRVLKDRREAADWDYEGPIRSSRTGFIAAGGKEEDLAPILNRRQPEMYRRYLGRGKSRRSRGRSSARDANGIWQVQETLEKLCGAVKHLTNTTEHWAQLMMASR</sequence>